<reference evidence="3" key="1">
    <citation type="submission" date="2023-07" db="EMBL/GenBank/DDBJ databases">
        <title>Christiangramia sp. SM2212., a novel bacterium of the family Flavobacteriaceae isolated from the sea sediment.</title>
        <authorList>
            <person name="Wang J."/>
            <person name="Zhang X."/>
        </authorList>
    </citation>
    <scope>NUCLEOTIDE SEQUENCE [LARGE SCALE GENOMIC DNA]</scope>
    <source>
        <strain evidence="3">SM2212</strain>
    </source>
</reference>
<dbReference type="Gene3D" id="2.40.160.20">
    <property type="match status" value="1"/>
</dbReference>
<evidence type="ECO:0000313" key="3">
    <source>
        <dbReference type="Proteomes" id="UP001257234"/>
    </source>
</evidence>
<name>A0ABU1END7_9FLAO</name>
<dbReference type="Proteomes" id="UP001257234">
    <property type="component" value="Unassembled WGS sequence"/>
</dbReference>
<feature type="chain" id="PRO_5045763286" evidence="1">
    <location>
        <begin position="20"/>
        <end position="211"/>
    </location>
</feature>
<organism evidence="2 3">
    <name type="scientific">Christiangramia sediminicola</name>
    <dbReference type="NCBI Taxonomy" id="3073267"/>
    <lineage>
        <taxon>Bacteria</taxon>
        <taxon>Pseudomonadati</taxon>
        <taxon>Bacteroidota</taxon>
        <taxon>Flavobacteriia</taxon>
        <taxon>Flavobacteriales</taxon>
        <taxon>Flavobacteriaceae</taxon>
        <taxon>Christiangramia</taxon>
    </lineage>
</organism>
<dbReference type="GO" id="GO:0016787">
    <property type="term" value="F:hydrolase activity"/>
    <property type="evidence" value="ECO:0007669"/>
    <property type="project" value="UniProtKB-KW"/>
</dbReference>
<accession>A0ABU1END7</accession>
<dbReference type="RefSeq" id="WP_309560796.1">
    <property type="nucleotide sequence ID" value="NZ_JAVJIU010000002.1"/>
</dbReference>
<keyword evidence="3" id="KW-1185">Reference proteome</keyword>
<proteinExistence type="predicted"/>
<evidence type="ECO:0000256" key="1">
    <source>
        <dbReference type="SAM" id="SignalP"/>
    </source>
</evidence>
<dbReference type="InterPro" id="IPR018550">
    <property type="entry name" value="Lipid-A_deacylase-rel"/>
</dbReference>
<keyword evidence="2" id="KW-0378">Hydrolase</keyword>
<dbReference type="Pfam" id="PF09411">
    <property type="entry name" value="PagL"/>
    <property type="match status" value="1"/>
</dbReference>
<gene>
    <name evidence="2" type="ORF">RE431_04630</name>
</gene>
<evidence type="ECO:0000313" key="2">
    <source>
        <dbReference type="EMBL" id="MDR5589909.1"/>
    </source>
</evidence>
<feature type="signal peptide" evidence="1">
    <location>
        <begin position="1"/>
        <end position="19"/>
    </location>
</feature>
<sequence>MKLKLLCILCIFFTIQIKAQENKYDGKFYRLGLNYGFASVDNPIFFDYDYFYQVQLRKFQIFYKIKSTRFIDYEFIFQPEVNTVKHRLTSDRFIYGPSHPLWERRDEMKTLKTFNEYVMNFGLIFRKHIQPDMSVYFIASLGPGYVEKDTERMTKGIGFSDNLGFGISKDFKHFYFDTRIGYRHVSNANLNDINHGYDAMVIEIGIGMLLN</sequence>
<comment type="caution">
    <text evidence="2">The sequence shown here is derived from an EMBL/GenBank/DDBJ whole genome shotgun (WGS) entry which is preliminary data.</text>
</comment>
<dbReference type="EMBL" id="JAVJIU010000002">
    <property type="protein sequence ID" value="MDR5589909.1"/>
    <property type="molecule type" value="Genomic_DNA"/>
</dbReference>
<keyword evidence="1" id="KW-0732">Signal</keyword>
<protein>
    <submittedName>
        <fullName evidence="2">Acyloxyacyl hydrolase</fullName>
    </submittedName>
</protein>